<evidence type="ECO:0000256" key="9">
    <source>
        <dbReference type="ARBA" id="ARBA00023136"/>
    </source>
</evidence>
<keyword evidence="6 10" id="KW-0029">Amino-acid transport</keyword>
<keyword evidence="3 10" id="KW-0813">Transport</keyword>
<comment type="subcellular location">
    <subcellularLocation>
        <location evidence="1 10">Vacuole membrane</location>
        <topology evidence="1 10">Multi-pass membrane protein</topology>
    </subcellularLocation>
</comment>
<dbReference type="PANTHER" id="PTHR23519">
    <property type="entry name" value="AUTOPHAGY-RELATED PROTEIN 22"/>
    <property type="match status" value="1"/>
</dbReference>
<evidence type="ECO:0000256" key="11">
    <source>
        <dbReference type="SAM" id="MobiDB-lite"/>
    </source>
</evidence>
<organism evidence="12 13">
    <name type="scientific">Pseudocercospora fuligena</name>
    <dbReference type="NCBI Taxonomy" id="685502"/>
    <lineage>
        <taxon>Eukaryota</taxon>
        <taxon>Fungi</taxon>
        <taxon>Dikarya</taxon>
        <taxon>Ascomycota</taxon>
        <taxon>Pezizomycotina</taxon>
        <taxon>Dothideomycetes</taxon>
        <taxon>Dothideomycetidae</taxon>
        <taxon>Mycosphaerellales</taxon>
        <taxon>Mycosphaerellaceae</taxon>
        <taxon>Pseudocercospora</taxon>
    </lineage>
</organism>
<feature type="transmembrane region" description="Helical" evidence="10">
    <location>
        <begin position="449"/>
        <end position="474"/>
    </location>
</feature>
<evidence type="ECO:0000256" key="7">
    <source>
        <dbReference type="ARBA" id="ARBA00022989"/>
    </source>
</evidence>
<dbReference type="OrthoDB" id="192733at2759"/>
<evidence type="ECO:0000313" key="12">
    <source>
        <dbReference type="EMBL" id="KAF7196074.1"/>
    </source>
</evidence>
<evidence type="ECO:0000256" key="6">
    <source>
        <dbReference type="ARBA" id="ARBA00022970"/>
    </source>
</evidence>
<dbReference type="CDD" id="cd17483">
    <property type="entry name" value="MFS_Atg22_like"/>
    <property type="match status" value="1"/>
</dbReference>
<keyword evidence="13" id="KW-1185">Reference proteome</keyword>
<feature type="transmembrane region" description="Helical" evidence="10">
    <location>
        <begin position="588"/>
        <end position="608"/>
    </location>
</feature>
<evidence type="ECO:0000256" key="1">
    <source>
        <dbReference type="ARBA" id="ARBA00004128"/>
    </source>
</evidence>
<keyword evidence="8 10" id="KW-0072">Autophagy</keyword>
<feature type="transmembrane region" description="Helical" evidence="10">
    <location>
        <begin position="356"/>
        <end position="376"/>
    </location>
</feature>
<dbReference type="GO" id="GO:0032974">
    <property type="term" value="P:amino acid transmembrane export from vacuole"/>
    <property type="evidence" value="ECO:0007669"/>
    <property type="project" value="InterPro"/>
</dbReference>
<name>A0A8H6RRB0_9PEZI</name>
<feature type="transmembrane region" description="Helical" evidence="10">
    <location>
        <begin position="557"/>
        <end position="576"/>
    </location>
</feature>
<feature type="compositionally biased region" description="Polar residues" evidence="11">
    <location>
        <begin position="29"/>
        <end position="52"/>
    </location>
</feature>
<dbReference type="EMBL" id="JABCIY010000031">
    <property type="protein sequence ID" value="KAF7196074.1"/>
    <property type="molecule type" value="Genomic_DNA"/>
</dbReference>
<feature type="transmembrane region" description="Helical" evidence="10">
    <location>
        <begin position="108"/>
        <end position="129"/>
    </location>
</feature>
<keyword evidence="5 10" id="KW-0812">Transmembrane</keyword>
<keyword evidence="9 10" id="KW-0472">Membrane</keyword>
<feature type="compositionally biased region" description="Basic and acidic residues" evidence="11">
    <location>
        <begin position="56"/>
        <end position="65"/>
    </location>
</feature>
<dbReference type="Pfam" id="PF11700">
    <property type="entry name" value="ATG22"/>
    <property type="match status" value="1"/>
</dbReference>
<keyword evidence="7 10" id="KW-1133">Transmembrane helix</keyword>
<feature type="transmembrane region" description="Helical" evidence="10">
    <location>
        <begin position="518"/>
        <end position="537"/>
    </location>
</feature>
<protein>
    <recommendedName>
        <fullName evidence="10">Autophagy-related protein</fullName>
    </recommendedName>
</protein>
<keyword evidence="4 10" id="KW-0926">Vacuole</keyword>
<dbReference type="GO" id="GO:0005774">
    <property type="term" value="C:vacuolar membrane"/>
    <property type="evidence" value="ECO:0007669"/>
    <property type="project" value="UniProtKB-SubCell"/>
</dbReference>
<feature type="transmembrane region" description="Helical" evidence="10">
    <location>
        <begin position="620"/>
        <end position="640"/>
    </location>
</feature>
<dbReference type="SUPFAM" id="SSF103473">
    <property type="entry name" value="MFS general substrate transporter"/>
    <property type="match status" value="1"/>
</dbReference>
<evidence type="ECO:0000256" key="5">
    <source>
        <dbReference type="ARBA" id="ARBA00022692"/>
    </source>
</evidence>
<comment type="similarity">
    <text evidence="2 10">Belongs to the ATG22 family.</text>
</comment>
<feature type="compositionally biased region" description="Low complexity" evidence="11">
    <location>
        <begin position="66"/>
        <end position="77"/>
    </location>
</feature>
<dbReference type="InterPro" id="IPR044738">
    <property type="entry name" value="Atg22"/>
</dbReference>
<evidence type="ECO:0000256" key="8">
    <source>
        <dbReference type="ARBA" id="ARBA00023006"/>
    </source>
</evidence>
<feature type="transmembrane region" description="Helical" evidence="10">
    <location>
        <begin position="388"/>
        <end position="408"/>
    </location>
</feature>
<accession>A0A8H6RRB0</accession>
<feature type="region of interest" description="Disordered" evidence="11">
    <location>
        <begin position="291"/>
        <end position="317"/>
    </location>
</feature>
<dbReference type="PANTHER" id="PTHR23519:SF1">
    <property type="entry name" value="AUTOPHAGY-RELATED PROTEIN 22"/>
    <property type="match status" value="1"/>
</dbReference>
<feature type="transmembrane region" description="Helical" evidence="10">
    <location>
        <begin position="257"/>
        <end position="281"/>
    </location>
</feature>
<evidence type="ECO:0000256" key="10">
    <source>
        <dbReference type="RuleBase" id="RU363073"/>
    </source>
</evidence>
<comment type="caution">
    <text evidence="12">The sequence shown here is derived from an EMBL/GenBank/DDBJ whole genome shotgun (WGS) entry which is preliminary data.</text>
</comment>
<dbReference type="Gene3D" id="1.20.1250.20">
    <property type="entry name" value="MFS general substrate transporter like domains"/>
    <property type="match status" value="1"/>
</dbReference>
<feature type="transmembrane region" description="Helical" evidence="10">
    <location>
        <begin position="486"/>
        <end position="506"/>
    </location>
</feature>
<sequence>MVPEPGKSCRLLIPHASTRSRSRSHGDNYGTTRLTTLSPSKSQHTVSRQRSFVSEFGHDADDERSTPSSPSSSWSGSIMGPATEGDIPEPSYPGEDTRSTSNRELLGFYTYSFAAEVFVVCGLGAFIPITLEDLARASSTAVLADDHSISCKAHGIERRSAADTFATLLVPRSDHESRKGAQCVFRVLGLEVNTASFAMYTFSISVLLQALLVVTMSGAADHGKYRKSLMIAFAIIGAVATMLFLPVTPGVYLLGSLWAIVGNVCFGASFVLLNSFLPLLVRWHPSVRRTWTGQDREDESEDDYEYHDGDYQQQSQSSIVDSTTSLLHPDGSTTPNPRSPSIPSTEMQLSTKISSYGIGIGYFAAVIVQILSVFILKASGGDLFSLRLVLFIIGSWWLAFTVPAAFLLRPRPGPPLSKDAANRSWFGYIGYSWSNLGKTILRARRLKDVMLFLAAWFMISDAVATVSGTAILFAKTTLGMESSALALINVIVTISGIIGALTWSKISRAMQLKPSQTILTCICLFELIPIYGLLGYIPAIRRFGSFGLQQQWEMYPLGAVYGLVLGGLSSYCRSLYGELIPPGSEAAFYALYAITDKGSSVFGPAIVGAITDATGDIRPAFWFLAVLIGLPIPLMFAVNVERGKLEGEKLARETLPEVGAETEAPLFVQDADAQADYEGRVHR</sequence>
<dbReference type="GO" id="GO:0006914">
    <property type="term" value="P:autophagy"/>
    <property type="evidence" value="ECO:0007669"/>
    <property type="project" value="UniProtKB-KW"/>
</dbReference>
<dbReference type="InterPro" id="IPR024671">
    <property type="entry name" value="Atg22-like"/>
</dbReference>
<feature type="region of interest" description="Disordered" evidence="11">
    <location>
        <begin position="1"/>
        <end position="98"/>
    </location>
</feature>
<dbReference type="AlphaFoldDB" id="A0A8H6RRB0"/>
<dbReference type="InterPro" id="IPR050495">
    <property type="entry name" value="ATG22/LtaA_families"/>
</dbReference>
<feature type="transmembrane region" description="Helical" evidence="10">
    <location>
        <begin position="197"/>
        <end position="216"/>
    </location>
</feature>
<evidence type="ECO:0000256" key="3">
    <source>
        <dbReference type="ARBA" id="ARBA00022448"/>
    </source>
</evidence>
<dbReference type="InterPro" id="IPR036259">
    <property type="entry name" value="MFS_trans_sf"/>
</dbReference>
<reference evidence="12" key="1">
    <citation type="submission" date="2020-04" db="EMBL/GenBank/DDBJ databases">
        <title>Draft genome resource of the tomato pathogen Pseudocercospora fuligena.</title>
        <authorList>
            <person name="Zaccaron A."/>
        </authorList>
    </citation>
    <scope>NUCLEOTIDE SEQUENCE</scope>
    <source>
        <strain evidence="12">PF001</strain>
    </source>
</reference>
<comment type="function">
    <text evidence="10">Vacuolar effluxer which mediate the efflux of amino acids resulting from autophagic degradation. The release of autophagic amino acids allows the maintenance of protein synthesis and viability during nitrogen starvation.</text>
</comment>
<evidence type="ECO:0000256" key="2">
    <source>
        <dbReference type="ARBA" id="ARBA00006978"/>
    </source>
</evidence>
<dbReference type="Proteomes" id="UP000660729">
    <property type="component" value="Unassembled WGS sequence"/>
</dbReference>
<feature type="transmembrane region" description="Helical" evidence="10">
    <location>
        <begin position="228"/>
        <end position="245"/>
    </location>
</feature>
<feature type="compositionally biased region" description="Acidic residues" evidence="11">
    <location>
        <begin position="296"/>
        <end position="305"/>
    </location>
</feature>
<evidence type="ECO:0000313" key="13">
    <source>
        <dbReference type="Proteomes" id="UP000660729"/>
    </source>
</evidence>
<proteinExistence type="inferred from homology"/>
<evidence type="ECO:0000256" key="4">
    <source>
        <dbReference type="ARBA" id="ARBA00022554"/>
    </source>
</evidence>
<gene>
    <name evidence="12" type="ORF">HII31_02475</name>
</gene>